<keyword evidence="1" id="KW-0812">Transmembrane</keyword>
<dbReference type="PANTHER" id="PTHR40465:SF1">
    <property type="entry name" value="DUF6534 DOMAIN-CONTAINING PROTEIN"/>
    <property type="match status" value="1"/>
</dbReference>
<feature type="transmembrane region" description="Helical" evidence="1">
    <location>
        <begin position="91"/>
        <end position="111"/>
    </location>
</feature>
<reference evidence="2" key="1">
    <citation type="submission" date="2023-03" db="EMBL/GenBank/DDBJ databases">
        <title>Massive genome expansion in bonnet fungi (Mycena s.s.) driven by repeated elements and novel gene families across ecological guilds.</title>
        <authorList>
            <consortium name="Lawrence Berkeley National Laboratory"/>
            <person name="Harder C.B."/>
            <person name="Miyauchi S."/>
            <person name="Viragh M."/>
            <person name="Kuo A."/>
            <person name="Thoen E."/>
            <person name="Andreopoulos B."/>
            <person name="Lu D."/>
            <person name="Skrede I."/>
            <person name="Drula E."/>
            <person name="Henrissat B."/>
            <person name="Morin E."/>
            <person name="Kohler A."/>
            <person name="Barry K."/>
            <person name="LaButti K."/>
            <person name="Morin E."/>
            <person name="Salamov A."/>
            <person name="Lipzen A."/>
            <person name="Mereny Z."/>
            <person name="Hegedus B."/>
            <person name="Baldrian P."/>
            <person name="Stursova M."/>
            <person name="Weitz H."/>
            <person name="Taylor A."/>
            <person name="Grigoriev I.V."/>
            <person name="Nagy L.G."/>
            <person name="Martin F."/>
            <person name="Kauserud H."/>
        </authorList>
    </citation>
    <scope>NUCLEOTIDE SEQUENCE</scope>
    <source>
        <strain evidence="2">CBHHK002</strain>
    </source>
</reference>
<keyword evidence="1" id="KW-1133">Transmembrane helix</keyword>
<dbReference type="EMBL" id="JARIHO010000090">
    <property type="protein sequence ID" value="KAJ7306937.1"/>
    <property type="molecule type" value="Genomic_DNA"/>
</dbReference>
<sequence>MSLDAKTPSIFSTGPLVLGYMWSYFLYGMLNVQVYMYCEAFPQDRLGIKALVWSMFVLETGFSILITIVAWNAFGPGWGDPDTLGELDWTWLAMLPLNAILAAMAQGFYSWRIWILTNQRLWLPTPPKCRHITSS</sequence>
<comment type="caution">
    <text evidence="2">The sequence shown here is derived from an EMBL/GenBank/DDBJ whole genome shotgun (WGS) entry which is preliminary data.</text>
</comment>
<dbReference type="Proteomes" id="UP001218218">
    <property type="component" value="Unassembled WGS sequence"/>
</dbReference>
<gene>
    <name evidence="2" type="ORF">DFH08DRAFT_1053911</name>
</gene>
<organism evidence="2 3">
    <name type="scientific">Mycena albidolilacea</name>
    <dbReference type="NCBI Taxonomy" id="1033008"/>
    <lineage>
        <taxon>Eukaryota</taxon>
        <taxon>Fungi</taxon>
        <taxon>Dikarya</taxon>
        <taxon>Basidiomycota</taxon>
        <taxon>Agaricomycotina</taxon>
        <taxon>Agaricomycetes</taxon>
        <taxon>Agaricomycetidae</taxon>
        <taxon>Agaricales</taxon>
        <taxon>Marasmiineae</taxon>
        <taxon>Mycenaceae</taxon>
        <taxon>Mycena</taxon>
    </lineage>
</organism>
<proteinExistence type="predicted"/>
<feature type="transmembrane region" description="Helical" evidence="1">
    <location>
        <begin position="20"/>
        <end position="38"/>
    </location>
</feature>
<keyword evidence="3" id="KW-1185">Reference proteome</keyword>
<dbReference type="PANTHER" id="PTHR40465">
    <property type="entry name" value="CHROMOSOME 1, WHOLE GENOME SHOTGUN SEQUENCE"/>
    <property type="match status" value="1"/>
</dbReference>
<protein>
    <submittedName>
        <fullName evidence="2">Uncharacterized protein</fullName>
    </submittedName>
</protein>
<name>A0AAD6Z4P9_9AGAR</name>
<feature type="transmembrane region" description="Helical" evidence="1">
    <location>
        <begin position="50"/>
        <end position="71"/>
    </location>
</feature>
<dbReference type="AlphaFoldDB" id="A0AAD6Z4P9"/>
<evidence type="ECO:0000313" key="3">
    <source>
        <dbReference type="Proteomes" id="UP001218218"/>
    </source>
</evidence>
<evidence type="ECO:0000256" key="1">
    <source>
        <dbReference type="SAM" id="Phobius"/>
    </source>
</evidence>
<accession>A0AAD6Z4P9</accession>
<keyword evidence="1" id="KW-0472">Membrane</keyword>
<evidence type="ECO:0000313" key="2">
    <source>
        <dbReference type="EMBL" id="KAJ7306937.1"/>
    </source>
</evidence>